<dbReference type="InterPro" id="IPR007239">
    <property type="entry name" value="Atg5"/>
</dbReference>
<evidence type="ECO:0000256" key="1">
    <source>
        <dbReference type="SAM" id="Phobius"/>
    </source>
</evidence>
<comment type="caution">
    <text evidence="3">The sequence shown here is derived from an EMBL/GenBank/DDBJ whole genome shotgun (WGS) entry which is preliminary data.</text>
</comment>
<dbReference type="Proteomes" id="UP001281761">
    <property type="component" value="Unassembled WGS sequence"/>
</dbReference>
<dbReference type="InterPro" id="IPR042527">
    <property type="entry name" value="Atg5_UblA_dom_sf"/>
</dbReference>
<feature type="domain" description="Autophagy protein ATG5 UblA" evidence="2">
    <location>
        <begin position="5"/>
        <end position="104"/>
    </location>
</feature>
<dbReference type="InterPro" id="IPR048939">
    <property type="entry name" value="ATG5_UblA"/>
</dbReference>
<protein>
    <submittedName>
        <fullName evidence="3">Autophagy-related protein 5</fullName>
    </submittedName>
</protein>
<keyword evidence="1" id="KW-0812">Transmembrane</keyword>
<dbReference type="PANTHER" id="PTHR13040">
    <property type="entry name" value="AUTOPHAGY PROTEIN 5"/>
    <property type="match status" value="1"/>
</dbReference>
<organism evidence="3 4">
    <name type="scientific">Blattamonas nauphoetae</name>
    <dbReference type="NCBI Taxonomy" id="2049346"/>
    <lineage>
        <taxon>Eukaryota</taxon>
        <taxon>Metamonada</taxon>
        <taxon>Preaxostyla</taxon>
        <taxon>Oxymonadida</taxon>
        <taxon>Blattamonas</taxon>
    </lineage>
</organism>
<keyword evidence="1" id="KW-0472">Membrane</keyword>
<feature type="transmembrane region" description="Helical" evidence="1">
    <location>
        <begin position="155"/>
        <end position="177"/>
    </location>
</feature>
<keyword evidence="4" id="KW-1185">Reference proteome</keyword>
<reference evidence="3 4" key="1">
    <citation type="journal article" date="2022" name="bioRxiv">
        <title>Genomics of Preaxostyla Flagellates Illuminates Evolutionary Transitions and the Path Towards Mitochondrial Loss.</title>
        <authorList>
            <person name="Novak L.V.F."/>
            <person name="Treitli S.C."/>
            <person name="Pyrih J."/>
            <person name="Halakuc P."/>
            <person name="Pipaliya S.V."/>
            <person name="Vacek V."/>
            <person name="Brzon O."/>
            <person name="Soukal P."/>
            <person name="Eme L."/>
            <person name="Dacks J.B."/>
            <person name="Karnkowska A."/>
            <person name="Elias M."/>
            <person name="Hampl V."/>
        </authorList>
    </citation>
    <scope>NUCLEOTIDE SEQUENCE [LARGE SCALE GENOMIC DNA]</scope>
    <source>
        <strain evidence="3">NAU3</strain>
        <tissue evidence="3">Gut</tissue>
    </source>
</reference>
<sequence>MTQNLWNNVISVRFQLLDQTCETKPDDLILNLPFCTYLPLHTIEISQHFFTHEIESPLWFSCDQKLLDWNLPLGVLFDIFQCSRHQTSDSFSDPYSRPWTVEVNISAFPSRQLMHLFSFDAMASSFNQQIKEALQLTSHSAQIYQRASPTTKIELFTAVSTGIPAFDTTFISLLFFLQQCHQKHYSKLHSIYSSSVRC</sequence>
<dbReference type="Pfam" id="PF20638">
    <property type="entry name" value="ATG5_UblA"/>
    <property type="match status" value="1"/>
</dbReference>
<keyword evidence="1" id="KW-1133">Transmembrane helix</keyword>
<evidence type="ECO:0000259" key="2">
    <source>
        <dbReference type="Pfam" id="PF20638"/>
    </source>
</evidence>
<dbReference type="PANTHER" id="PTHR13040:SF2">
    <property type="entry name" value="AUTOPHAGY PROTEIN 5"/>
    <property type="match status" value="1"/>
</dbReference>
<name>A0ABQ9Y1P8_9EUKA</name>
<gene>
    <name evidence="3" type="ORF">BLNAU_7318</name>
</gene>
<proteinExistence type="predicted"/>
<evidence type="ECO:0000313" key="3">
    <source>
        <dbReference type="EMBL" id="KAK2957663.1"/>
    </source>
</evidence>
<dbReference type="EMBL" id="JARBJD010000044">
    <property type="protein sequence ID" value="KAK2957663.1"/>
    <property type="molecule type" value="Genomic_DNA"/>
</dbReference>
<dbReference type="Gene3D" id="3.10.20.620">
    <property type="match status" value="1"/>
</dbReference>
<accession>A0ABQ9Y1P8</accession>
<evidence type="ECO:0000313" key="4">
    <source>
        <dbReference type="Proteomes" id="UP001281761"/>
    </source>
</evidence>